<dbReference type="Gene3D" id="3.30.565.10">
    <property type="entry name" value="Histidine kinase-like ATPase, C-terminal domain"/>
    <property type="match status" value="1"/>
</dbReference>
<keyword evidence="3" id="KW-0808">Transferase</keyword>
<organism evidence="6 7">
    <name type="scientific">Rickettsia massiliae (strain Mtu5)</name>
    <dbReference type="NCBI Taxonomy" id="416276"/>
    <lineage>
        <taxon>Bacteria</taxon>
        <taxon>Pseudomonadati</taxon>
        <taxon>Pseudomonadota</taxon>
        <taxon>Alphaproteobacteria</taxon>
        <taxon>Rickettsiales</taxon>
        <taxon>Rickettsiaceae</taxon>
        <taxon>Rickettsieae</taxon>
        <taxon>Rickettsia</taxon>
        <taxon>spotted fever group</taxon>
    </lineage>
</organism>
<dbReference type="Proteomes" id="UP000001311">
    <property type="component" value="Chromosome"/>
</dbReference>
<dbReference type="InterPro" id="IPR005467">
    <property type="entry name" value="His_kinase_dom"/>
</dbReference>
<keyword evidence="4 6" id="KW-0418">Kinase</keyword>
<evidence type="ECO:0000256" key="2">
    <source>
        <dbReference type="ARBA" id="ARBA00012438"/>
    </source>
</evidence>
<dbReference type="Pfam" id="PF02518">
    <property type="entry name" value="HATPase_c"/>
    <property type="match status" value="1"/>
</dbReference>
<gene>
    <name evidence="6" type="ordered locus">RMA_0754</name>
</gene>
<protein>
    <recommendedName>
        <fullName evidence="2">histidine kinase</fullName>
        <ecNumber evidence="2">2.7.13.3</ecNumber>
    </recommendedName>
</protein>
<dbReference type="SUPFAM" id="SSF55874">
    <property type="entry name" value="ATPase domain of HSP90 chaperone/DNA topoisomerase II/histidine kinase"/>
    <property type="match status" value="1"/>
</dbReference>
<name>A8F1W1_RICM5</name>
<evidence type="ECO:0000256" key="1">
    <source>
        <dbReference type="ARBA" id="ARBA00000085"/>
    </source>
</evidence>
<evidence type="ECO:0000259" key="5">
    <source>
        <dbReference type="PROSITE" id="PS50109"/>
    </source>
</evidence>
<dbReference type="GO" id="GO:0005886">
    <property type="term" value="C:plasma membrane"/>
    <property type="evidence" value="ECO:0007669"/>
    <property type="project" value="TreeGrafter"/>
</dbReference>
<comment type="catalytic activity">
    <reaction evidence="1">
        <text>ATP + protein L-histidine = ADP + protein N-phospho-L-histidine.</text>
        <dbReference type="EC" id="2.7.13.3"/>
    </reaction>
</comment>
<evidence type="ECO:0000256" key="3">
    <source>
        <dbReference type="ARBA" id="ARBA00022679"/>
    </source>
</evidence>
<evidence type="ECO:0000256" key="4">
    <source>
        <dbReference type="ARBA" id="ARBA00022777"/>
    </source>
</evidence>
<evidence type="ECO:0000313" key="6">
    <source>
        <dbReference type="EMBL" id="ABV84897.1"/>
    </source>
</evidence>
<dbReference type="EMBL" id="CP000683">
    <property type="protein sequence ID" value="ABV84897.1"/>
    <property type="molecule type" value="Genomic_DNA"/>
</dbReference>
<accession>A8F1W1</accession>
<dbReference type="PRINTS" id="PR00344">
    <property type="entry name" value="BCTRLSENSOR"/>
</dbReference>
<dbReference type="InterPro" id="IPR004358">
    <property type="entry name" value="Sig_transdc_His_kin-like_C"/>
</dbReference>
<dbReference type="PANTHER" id="PTHR43047">
    <property type="entry name" value="TWO-COMPONENT HISTIDINE PROTEIN KINASE"/>
    <property type="match status" value="1"/>
</dbReference>
<dbReference type="SMART" id="SM00387">
    <property type="entry name" value="HATPase_c"/>
    <property type="match status" value="1"/>
</dbReference>
<dbReference type="InterPro" id="IPR003594">
    <property type="entry name" value="HATPase_dom"/>
</dbReference>
<dbReference type="EC" id="2.7.13.3" evidence="2"/>
<sequence length="338" mass="38564">MHGATLVQRLSLKQQNFITLTSELFFFNLQQQGDTMIINNTNQQKDNNKAENMMQQAWILQLSPISVTLIPSDQEYSFTGKHQELEQELQKAKHELKESNIFKIDLIKNISNKLDISCNEMLSELLTLYGVETDSNKKNSLSNIVIDCARGLLDYSHNLVNLLQQDTKLVPIDLQAFDLEQLVNETVDKIIPEAKDKGLDLFCNFQYDIAKIIIGDSYWIKAILEQLVANSVKFTKEGKVIVTINLFPTTIEEDNKEMVLQLIIHDTGIGMPEEIQRYIRDKNTEFDSATGYKGLKLGLSFVKRLIHKMHGDIEVESEQGKSTTVTCNIPVTLPIYHQ</sequence>
<dbReference type="HOGENOM" id="CLU_917922_0_0_5"/>
<keyword evidence="7" id="KW-1185">Reference proteome</keyword>
<dbReference type="AlphaFoldDB" id="A8F1W1"/>
<dbReference type="InterPro" id="IPR036890">
    <property type="entry name" value="HATPase_C_sf"/>
</dbReference>
<dbReference type="GO" id="GO:0000155">
    <property type="term" value="F:phosphorelay sensor kinase activity"/>
    <property type="evidence" value="ECO:0007669"/>
    <property type="project" value="TreeGrafter"/>
</dbReference>
<proteinExistence type="predicted"/>
<dbReference type="PROSITE" id="PS50109">
    <property type="entry name" value="HIS_KIN"/>
    <property type="match status" value="1"/>
</dbReference>
<dbReference type="PANTHER" id="PTHR43047:SF72">
    <property type="entry name" value="OSMOSENSING HISTIDINE PROTEIN KINASE SLN1"/>
    <property type="match status" value="1"/>
</dbReference>
<feature type="domain" description="Histidine kinase" evidence="5">
    <location>
        <begin position="109"/>
        <end position="333"/>
    </location>
</feature>
<dbReference type="GO" id="GO:0009927">
    <property type="term" value="F:histidine phosphotransfer kinase activity"/>
    <property type="evidence" value="ECO:0007669"/>
    <property type="project" value="TreeGrafter"/>
</dbReference>
<dbReference type="KEGG" id="rms:RMA_0754"/>
<evidence type="ECO:0000313" key="7">
    <source>
        <dbReference type="Proteomes" id="UP000001311"/>
    </source>
</evidence>
<reference evidence="6 7" key="1">
    <citation type="journal article" date="2007" name="Genome Res.">
        <title>Lateral gene transfer between obligate intracellular bacteria: evidence from the Rickettsia massiliae genome.</title>
        <authorList>
            <person name="Blanc G."/>
            <person name="Ogata H."/>
            <person name="Robert C."/>
            <person name="Audic S."/>
            <person name="Claverie J.-M."/>
            <person name="Raoult D."/>
        </authorList>
    </citation>
    <scope>NUCLEOTIDE SEQUENCE [LARGE SCALE GENOMIC DNA]</scope>
    <source>
        <strain evidence="7">Mtu5</strain>
    </source>
</reference>